<protein>
    <submittedName>
        <fullName evidence="3">Vibriobactin utilization protein ViuB</fullName>
    </submittedName>
</protein>
<dbReference type="AlphaFoldDB" id="A0A1L9NZ39"/>
<accession>A0A1L9NZ39</accession>
<evidence type="ECO:0000259" key="2">
    <source>
        <dbReference type="PROSITE" id="PS51384"/>
    </source>
</evidence>
<dbReference type="EMBL" id="MLCB01000095">
    <property type="protein sequence ID" value="OJI94463.1"/>
    <property type="molecule type" value="Genomic_DNA"/>
</dbReference>
<dbReference type="PANTHER" id="PTHR30157:SF0">
    <property type="entry name" value="NADPH-DEPENDENT FERRIC-CHELATE REDUCTASE"/>
    <property type="match status" value="1"/>
</dbReference>
<dbReference type="GO" id="GO:0016491">
    <property type="term" value="F:oxidoreductase activity"/>
    <property type="evidence" value="ECO:0007669"/>
    <property type="project" value="InterPro"/>
</dbReference>
<dbReference type="SUPFAM" id="SSF63380">
    <property type="entry name" value="Riboflavin synthase domain-like"/>
    <property type="match status" value="1"/>
</dbReference>
<dbReference type="OrthoDB" id="9814826at2"/>
<dbReference type="PANTHER" id="PTHR30157">
    <property type="entry name" value="FERRIC REDUCTASE, NADPH-DEPENDENT"/>
    <property type="match status" value="1"/>
</dbReference>
<organism evidence="3 4">
    <name type="scientific">Planktotalea frisia</name>
    <dbReference type="NCBI Taxonomy" id="696762"/>
    <lineage>
        <taxon>Bacteria</taxon>
        <taxon>Pseudomonadati</taxon>
        <taxon>Pseudomonadota</taxon>
        <taxon>Alphaproteobacteria</taxon>
        <taxon>Rhodobacterales</taxon>
        <taxon>Paracoccaceae</taxon>
        <taxon>Planktotalea</taxon>
    </lineage>
</organism>
<evidence type="ECO:0000256" key="1">
    <source>
        <dbReference type="ARBA" id="ARBA00035644"/>
    </source>
</evidence>
<evidence type="ECO:0000313" key="3">
    <source>
        <dbReference type="EMBL" id="OJI94463.1"/>
    </source>
</evidence>
<dbReference type="RefSeq" id="WP_072629881.1">
    <property type="nucleotide sequence ID" value="NZ_JABBAN010000005.1"/>
</dbReference>
<sequence length="272" mass="29851">MTLLAKVTQAARKVTSRAGPRILTVKAAWRLTPNMIRVVFSGPELAGFPEGREGGNCKLMLPEIDEAKDSFVARLKNGLPPVRRTYTVRNFDVATQELSIDFVAHGDEGPASRWASHAKPGDFLGFGGPSTPKVTQFNADWYLVAADPSAIPVAAAALEAMPRDAKGVAIFEVTSADDRQDIDIPEGIDVHWLIQPDPHQRSTAQEDLIRSLEWPTGRVQTCIAGESGVIRSLRDFLANEKHVPRDDTYISGYWKIGLIEDEHQQAKRAGNT</sequence>
<dbReference type="InterPro" id="IPR017938">
    <property type="entry name" value="Riboflavin_synthase-like_b-brl"/>
</dbReference>
<dbReference type="InterPro" id="IPR039374">
    <property type="entry name" value="SIP_fam"/>
</dbReference>
<dbReference type="InterPro" id="IPR017927">
    <property type="entry name" value="FAD-bd_FR_type"/>
</dbReference>
<dbReference type="InterPro" id="IPR013113">
    <property type="entry name" value="SIP_FAD-bd"/>
</dbReference>
<comment type="caution">
    <text evidence="3">The sequence shown here is derived from an EMBL/GenBank/DDBJ whole genome shotgun (WGS) entry which is preliminary data.</text>
</comment>
<name>A0A1L9NZ39_9RHOB</name>
<dbReference type="Gene3D" id="2.40.30.10">
    <property type="entry name" value="Translation factors"/>
    <property type="match status" value="1"/>
</dbReference>
<dbReference type="CDD" id="cd06193">
    <property type="entry name" value="siderophore_interacting"/>
    <property type="match status" value="1"/>
</dbReference>
<reference evidence="3 4" key="1">
    <citation type="submission" date="2016-10" db="EMBL/GenBank/DDBJ databases">
        <title>Genome sequence of Planktotalea frisia SH6-1.</title>
        <authorList>
            <person name="Poehlein A."/>
            <person name="Bakenhus I."/>
            <person name="Voget S."/>
            <person name="Brinkhoff T."/>
            <person name="Simon M."/>
        </authorList>
    </citation>
    <scope>NUCLEOTIDE SEQUENCE [LARGE SCALE GENOMIC DNA]</scope>
    <source>
        <strain evidence="3 4">SH6-1</strain>
    </source>
</reference>
<proteinExistence type="inferred from homology"/>
<keyword evidence="4" id="KW-1185">Reference proteome</keyword>
<dbReference type="InterPro" id="IPR039261">
    <property type="entry name" value="FNR_nucleotide-bd"/>
</dbReference>
<dbReference type="Gene3D" id="3.40.50.80">
    <property type="entry name" value="Nucleotide-binding domain of ferredoxin-NADP reductase (FNR) module"/>
    <property type="match status" value="1"/>
</dbReference>
<dbReference type="Pfam" id="PF04954">
    <property type="entry name" value="SIP"/>
    <property type="match status" value="1"/>
</dbReference>
<dbReference type="Proteomes" id="UP000184514">
    <property type="component" value="Unassembled WGS sequence"/>
</dbReference>
<evidence type="ECO:0000313" key="4">
    <source>
        <dbReference type="Proteomes" id="UP000184514"/>
    </source>
</evidence>
<comment type="similarity">
    <text evidence="1">Belongs to the SIP oxidoreductase family.</text>
</comment>
<feature type="domain" description="FAD-binding FR-type" evidence="2">
    <location>
        <begin position="18"/>
        <end position="136"/>
    </location>
</feature>
<gene>
    <name evidence="3" type="primary">viuB_1</name>
    <name evidence="3" type="ORF">PFRI_12830</name>
</gene>
<dbReference type="Pfam" id="PF08021">
    <property type="entry name" value="FAD_binding_9"/>
    <property type="match status" value="1"/>
</dbReference>
<dbReference type="PROSITE" id="PS51384">
    <property type="entry name" value="FAD_FR"/>
    <property type="match status" value="1"/>
</dbReference>
<dbReference type="STRING" id="696762.PFRI_12830"/>
<dbReference type="InterPro" id="IPR007037">
    <property type="entry name" value="SIP_rossman_dom"/>
</dbReference>